<dbReference type="AlphaFoldDB" id="A0A0C9ZCU5"/>
<organism evidence="1 2">
    <name type="scientific">Pisolithus microcarpus 441</name>
    <dbReference type="NCBI Taxonomy" id="765257"/>
    <lineage>
        <taxon>Eukaryota</taxon>
        <taxon>Fungi</taxon>
        <taxon>Dikarya</taxon>
        <taxon>Basidiomycota</taxon>
        <taxon>Agaricomycotina</taxon>
        <taxon>Agaricomycetes</taxon>
        <taxon>Agaricomycetidae</taxon>
        <taxon>Boletales</taxon>
        <taxon>Sclerodermatineae</taxon>
        <taxon>Pisolithaceae</taxon>
        <taxon>Pisolithus</taxon>
    </lineage>
</organism>
<sequence>MHSSPPHPAAPIPIPLVGLNRTRAFMDSLTPKSKNRLTDPMTGKIILSAMLE</sequence>
<evidence type="ECO:0000313" key="1">
    <source>
        <dbReference type="EMBL" id="KIK20267.1"/>
    </source>
</evidence>
<feature type="non-terminal residue" evidence="1">
    <location>
        <position position="52"/>
    </location>
</feature>
<dbReference type="Proteomes" id="UP000054018">
    <property type="component" value="Unassembled WGS sequence"/>
</dbReference>
<gene>
    <name evidence="1" type="ORF">PISMIDRAFT_682415</name>
</gene>
<protein>
    <submittedName>
        <fullName evidence="1">Uncharacterized protein</fullName>
    </submittedName>
</protein>
<dbReference type="EMBL" id="KN833768">
    <property type="protein sequence ID" value="KIK20267.1"/>
    <property type="molecule type" value="Genomic_DNA"/>
</dbReference>
<keyword evidence="2" id="KW-1185">Reference proteome</keyword>
<accession>A0A0C9ZCU5</accession>
<proteinExistence type="predicted"/>
<dbReference type="OrthoDB" id="2700795at2759"/>
<name>A0A0C9ZCU5_9AGAM</name>
<dbReference type="HOGENOM" id="CLU_3093114_0_0_1"/>
<reference evidence="1 2" key="1">
    <citation type="submission" date="2014-04" db="EMBL/GenBank/DDBJ databases">
        <authorList>
            <consortium name="DOE Joint Genome Institute"/>
            <person name="Kuo A."/>
            <person name="Kohler A."/>
            <person name="Costa M.D."/>
            <person name="Nagy L.G."/>
            <person name="Floudas D."/>
            <person name="Copeland A."/>
            <person name="Barry K.W."/>
            <person name="Cichocki N."/>
            <person name="Veneault-Fourrey C."/>
            <person name="LaButti K."/>
            <person name="Lindquist E.A."/>
            <person name="Lipzen A."/>
            <person name="Lundell T."/>
            <person name="Morin E."/>
            <person name="Murat C."/>
            <person name="Sun H."/>
            <person name="Tunlid A."/>
            <person name="Henrissat B."/>
            <person name="Grigoriev I.V."/>
            <person name="Hibbett D.S."/>
            <person name="Martin F."/>
            <person name="Nordberg H.P."/>
            <person name="Cantor M.N."/>
            <person name="Hua S.X."/>
        </authorList>
    </citation>
    <scope>NUCLEOTIDE SEQUENCE [LARGE SCALE GENOMIC DNA]</scope>
    <source>
        <strain evidence="1 2">441</strain>
    </source>
</reference>
<reference evidence="2" key="2">
    <citation type="submission" date="2015-01" db="EMBL/GenBank/DDBJ databases">
        <title>Evolutionary Origins and Diversification of the Mycorrhizal Mutualists.</title>
        <authorList>
            <consortium name="DOE Joint Genome Institute"/>
            <consortium name="Mycorrhizal Genomics Consortium"/>
            <person name="Kohler A."/>
            <person name="Kuo A."/>
            <person name="Nagy L.G."/>
            <person name="Floudas D."/>
            <person name="Copeland A."/>
            <person name="Barry K.W."/>
            <person name="Cichocki N."/>
            <person name="Veneault-Fourrey C."/>
            <person name="LaButti K."/>
            <person name="Lindquist E.A."/>
            <person name="Lipzen A."/>
            <person name="Lundell T."/>
            <person name="Morin E."/>
            <person name="Murat C."/>
            <person name="Riley R."/>
            <person name="Ohm R."/>
            <person name="Sun H."/>
            <person name="Tunlid A."/>
            <person name="Henrissat B."/>
            <person name="Grigoriev I.V."/>
            <person name="Hibbett D.S."/>
            <person name="Martin F."/>
        </authorList>
    </citation>
    <scope>NUCLEOTIDE SEQUENCE [LARGE SCALE GENOMIC DNA]</scope>
    <source>
        <strain evidence="2">441</strain>
    </source>
</reference>
<evidence type="ECO:0000313" key="2">
    <source>
        <dbReference type="Proteomes" id="UP000054018"/>
    </source>
</evidence>